<dbReference type="PANTHER" id="PTHR12790">
    <property type="entry name" value="TRANSCRIPTION INITIATION FACTOR IA RRN3"/>
    <property type="match status" value="1"/>
</dbReference>
<feature type="compositionally biased region" description="Acidic residues" evidence="2">
    <location>
        <begin position="309"/>
        <end position="325"/>
    </location>
</feature>
<dbReference type="GO" id="GO:0005634">
    <property type="term" value="C:nucleus"/>
    <property type="evidence" value="ECO:0007669"/>
    <property type="project" value="TreeGrafter"/>
</dbReference>
<dbReference type="InterPro" id="IPR007991">
    <property type="entry name" value="RNA_pol_I_trans_ini_fac_RRN3"/>
</dbReference>
<name>A0A8H3UTC3_VENIN</name>
<protein>
    <recommendedName>
        <fullName evidence="5">RNA polymerase I-specific transcription initiation factor RRN3</fullName>
    </recommendedName>
</protein>
<organism evidence="3 4">
    <name type="scientific">Venturia inaequalis</name>
    <name type="common">Apple scab fungus</name>
    <dbReference type="NCBI Taxonomy" id="5025"/>
    <lineage>
        <taxon>Eukaryota</taxon>
        <taxon>Fungi</taxon>
        <taxon>Dikarya</taxon>
        <taxon>Ascomycota</taxon>
        <taxon>Pezizomycotina</taxon>
        <taxon>Dothideomycetes</taxon>
        <taxon>Pleosporomycetidae</taxon>
        <taxon>Venturiales</taxon>
        <taxon>Venturiaceae</taxon>
        <taxon>Venturia</taxon>
    </lineage>
</organism>
<accession>A0A8H3UTC3</accession>
<dbReference type="Proteomes" id="UP000433883">
    <property type="component" value="Unassembled WGS sequence"/>
</dbReference>
<gene>
    <name evidence="3" type="ORF">BLS_003143</name>
</gene>
<sequence>MLSLAPAYGMAPTPLKSALKRKHSDISEPEENSSQELYSSKRAKVQFNEEENKIEVYKAWNDDKALPLVQEEVRRALEKHMSGDSSFYDSLTELFTIKPISDDALSNTLLRRYIIALTGYTNLMGKRCTELVEAVLETQWLGRDEDFVVCYRRLLVNLIATHGGLAQMILTSLVDKFVNLRGSAGRLPDNIPVRRSQLLDRVHITLDKILQKVPSALGALKAVLSSNFPSETDSVNTHVDYTTDILKIISYAPALKSDILLLITDKVVKIDVQIQVDIDDLEDDLQEQLELSLAEETKKKLDRRLGDNQGEEEEEESDSDDDDASDAATTMDPTIQRLEDLKNEVTKLDAMIDLLFEHYHPTFAKGTIVQQEAAFDQLITTFSRTILPTYRSRHIQFLLFHYGQALPRLSENFTNYLMRQIFDKNQAALVKRSAAAYLASFIARGAHVSREIVQTTFTSLGRELERLRQLHERNPSCGPDLPRFGVYYAIAQSLLYIFCFRWRDLLRDEFDEADGFDADELEWGVGVKETFDRNITSPLNPTKVCAPMIVNQFAIVARHLKFQYLDHKLALNKRIRLSRTMVSVSNATGSLAERETTLSGKLGESNFQLDAYFPFDPYNLPRSKRWMAGDSLEWQPVPGMEVDDEDDSDSEEEEEEEEDEYDEPTETESDVDS</sequence>
<dbReference type="AlphaFoldDB" id="A0A8H3UTC3"/>
<evidence type="ECO:0000313" key="3">
    <source>
        <dbReference type="EMBL" id="KAE9974404.1"/>
    </source>
</evidence>
<dbReference type="GO" id="GO:0001181">
    <property type="term" value="F:RNA polymerase I general transcription initiation factor activity"/>
    <property type="evidence" value="ECO:0007669"/>
    <property type="project" value="InterPro"/>
</dbReference>
<feature type="region of interest" description="Disordered" evidence="2">
    <location>
        <begin position="301"/>
        <end position="335"/>
    </location>
</feature>
<evidence type="ECO:0000256" key="1">
    <source>
        <dbReference type="ARBA" id="ARBA00010098"/>
    </source>
</evidence>
<comment type="caution">
    <text evidence="3">The sequence shown here is derived from an EMBL/GenBank/DDBJ whole genome shotgun (WGS) entry which is preliminary data.</text>
</comment>
<dbReference type="Pfam" id="PF05327">
    <property type="entry name" value="RRN3"/>
    <property type="match status" value="1"/>
</dbReference>
<evidence type="ECO:0008006" key="5">
    <source>
        <dbReference type="Google" id="ProtNLM"/>
    </source>
</evidence>
<dbReference type="GO" id="GO:0001042">
    <property type="term" value="F:RNA polymerase I core binding"/>
    <property type="evidence" value="ECO:0007669"/>
    <property type="project" value="TreeGrafter"/>
</dbReference>
<feature type="region of interest" description="Disordered" evidence="2">
    <location>
        <begin position="631"/>
        <end position="673"/>
    </location>
</feature>
<reference evidence="3 4" key="1">
    <citation type="submission" date="2019-11" db="EMBL/GenBank/DDBJ databases">
        <title>Venturia inaequalis Genome Resource.</title>
        <authorList>
            <person name="Lichtner F.J."/>
        </authorList>
    </citation>
    <scope>NUCLEOTIDE SEQUENCE [LARGE SCALE GENOMIC DNA]</scope>
    <source>
        <strain evidence="3">Bline_iso_100314</strain>
    </source>
</reference>
<comment type="similarity">
    <text evidence="1">Belongs to the RRN3 family.</text>
</comment>
<dbReference type="PANTHER" id="PTHR12790:SF0">
    <property type="entry name" value="RNA POLYMERASE I-SPECIFIC TRANSCRIPTION INITIATION FACTOR RRN3-RELATED"/>
    <property type="match status" value="1"/>
</dbReference>
<dbReference type="GO" id="GO:0006361">
    <property type="term" value="P:transcription initiation at RNA polymerase I promoter"/>
    <property type="evidence" value="ECO:0007669"/>
    <property type="project" value="InterPro"/>
</dbReference>
<proteinExistence type="inferred from homology"/>
<evidence type="ECO:0000313" key="4">
    <source>
        <dbReference type="Proteomes" id="UP000433883"/>
    </source>
</evidence>
<dbReference type="EMBL" id="WNWQ01000207">
    <property type="protein sequence ID" value="KAE9974404.1"/>
    <property type="molecule type" value="Genomic_DNA"/>
</dbReference>
<evidence type="ECO:0000256" key="2">
    <source>
        <dbReference type="SAM" id="MobiDB-lite"/>
    </source>
</evidence>
<feature type="compositionally biased region" description="Acidic residues" evidence="2">
    <location>
        <begin position="641"/>
        <end position="673"/>
    </location>
</feature>